<dbReference type="PANTHER" id="PTHR42756">
    <property type="entry name" value="TRANSCRIPTIONAL REGULATOR, MARR"/>
    <property type="match status" value="1"/>
</dbReference>
<dbReference type="InterPro" id="IPR000835">
    <property type="entry name" value="HTH_MarR-typ"/>
</dbReference>
<name>A0ABS7DKW3_9FIRM</name>
<proteinExistence type="predicted"/>
<accession>A0ABS7DKW3</accession>
<dbReference type="InterPro" id="IPR036390">
    <property type="entry name" value="WH_DNA-bd_sf"/>
</dbReference>
<feature type="domain" description="HTH marR-type" evidence="4">
    <location>
        <begin position="9"/>
        <end position="143"/>
    </location>
</feature>
<dbReference type="Pfam" id="PF01047">
    <property type="entry name" value="MarR"/>
    <property type="match status" value="1"/>
</dbReference>
<evidence type="ECO:0000256" key="1">
    <source>
        <dbReference type="ARBA" id="ARBA00023015"/>
    </source>
</evidence>
<evidence type="ECO:0000256" key="2">
    <source>
        <dbReference type="ARBA" id="ARBA00023125"/>
    </source>
</evidence>
<keyword evidence="1" id="KW-0805">Transcription regulation</keyword>
<evidence type="ECO:0000259" key="4">
    <source>
        <dbReference type="PROSITE" id="PS50995"/>
    </source>
</evidence>
<dbReference type="SMART" id="SM00347">
    <property type="entry name" value="HTH_MARR"/>
    <property type="match status" value="1"/>
</dbReference>
<dbReference type="EMBL" id="JAGFNZ010000001">
    <property type="protein sequence ID" value="MBW7571727.1"/>
    <property type="molecule type" value="Genomic_DNA"/>
</dbReference>
<reference evidence="5 6" key="1">
    <citation type="submission" date="2021-03" db="EMBL/GenBank/DDBJ databases">
        <title>Caproiciproducens sp. nov. isolated from feces of cow.</title>
        <authorList>
            <person name="Choi J.-Y."/>
        </authorList>
    </citation>
    <scope>NUCLEOTIDE SEQUENCE [LARGE SCALE GENOMIC DNA]</scope>
    <source>
        <strain evidence="5 6">AGMB10547</strain>
    </source>
</reference>
<dbReference type="SUPFAM" id="SSF46785">
    <property type="entry name" value="Winged helix' DNA-binding domain"/>
    <property type="match status" value="1"/>
</dbReference>
<dbReference type="RefSeq" id="WP_219964114.1">
    <property type="nucleotide sequence ID" value="NZ_JAGFNZ010000001.1"/>
</dbReference>
<gene>
    <name evidence="5" type="ORF">J5W02_02770</name>
</gene>
<protein>
    <submittedName>
        <fullName evidence="5">MarR family transcriptional regulator</fullName>
    </submittedName>
</protein>
<evidence type="ECO:0000313" key="6">
    <source>
        <dbReference type="Proteomes" id="UP000719942"/>
    </source>
</evidence>
<dbReference type="PROSITE" id="PS50995">
    <property type="entry name" value="HTH_MARR_2"/>
    <property type="match status" value="1"/>
</dbReference>
<comment type="caution">
    <text evidence="5">The sequence shown here is derived from an EMBL/GenBank/DDBJ whole genome shotgun (WGS) entry which is preliminary data.</text>
</comment>
<sequence>MANQYVQADDDIFHFLVFVHRTLAKPFEDHFRGKFTSLQLNALCVLCAGEPMTMSELAASLHTPRQQMSRMIEKLYEEGHIVRSLDKRDRRKIRISVSEATAKEIRDGREEFDKALKLAMEGFSEAEYRDFNAAVRIVNRILTKIPQKD</sequence>
<dbReference type="PANTHER" id="PTHR42756:SF1">
    <property type="entry name" value="TRANSCRIPTIONAL REPRESSOR OF EMRAB OPERON"/>
    <property type="match status" value="1"/>
</dbReference>
<evidence type="ECO:0000313" key="5">
    <source>
        <dbReference type="EMBL" id="MBW7571727.1"/>
    </source>
</evidence>
<keyword evidence="6" id="KW-1185">Reference proteome</keyword>
<keyword evidence="3" id="KW-0804">Transcription</keyword>
<dbReference type="Proteomes" id="UP000719942">
    <property type="component" value="Unassembled WGS sequence"/>
</dbReference>
<dbReference type="Gene3D" id="1.10.10.10">
    <property type="entry name" value="Winged helix-like DNA-binding domain superfamily/Winged helix DNA-binding domain"/>
    <property type="match status" value="1"/>
</dbReference>
<evidence type="ECO:0000256" key="3">
    <source>
        <dbReference type="ARBA" id="ARBA00023163"/>
    </source>
</evidence>
<keyword evidence="2" id="KW-0238">DNA-binding</keyword>
<organism evidence="5 6">
    <name type="scientific">Caproiciproducens faecalis</name>
    <dbReference type="NCBI Taxonomy" id="2820301"/>
    <lineage>
        <taxon>Bacteria</taxon>
        <taxon>Bacillati</taxon>
        <taxon>Bacillota</taxon>
        <taxon>Clostridia</taxon>
        <taxon>Eubacteriales</taxon>
        <taxon>Acutalibacteraceae</taxon>
        <taxon>Caproiciproducens</taxon>
    </lineage>
</organism>
<dbReference type="InterPro" id="IPR036388">
    <property type="entry name" value="WH-like_DNA-bd_sf"/>
</dbReference>